<keyword evidence="1" id="KW-0175">Coiled coil</keyword>
<dbReference type="PANTHER" id="PTHR12509:SF9">
    <property type="entry name" value="SPERM FLAGELLAR PROTEIN 1 ISOFORM X1"/>
    <property type="match status" value="1"/>
</dbReference>
<dbReference type="PANTHER" id="PTHR12509">
    <property type="entry name" value="SPERMATOGENESIS-ASSOCIATED 4-RELATED"/>
    <property type="match status" value="1"/>
</dbReference>
<dbReference type="AlphaFoldDB" id="A0A4D9D5P0"/>
<dbReference type="OrthoDB" id="193300at2759"/>
<dbReference type="GO" id="GO:0008017">
    <property type="term" value="F:microtubule binding"/>
    <property type="evidence" value="ECO:0007669"/>
    <property type="project" value="TreeGrafter"/>
</dbReference>
<evidence type="ECO:0000313" key="4">
    <source>
        <dbReference type="EMBL" id="TFJ83899.1"/>
    </source>
</evidence>
<organism evidence="4 5">
    <name type="scientific">Nannochloropsis salina CCMP1776</name>
    <dbReference type="NCBI Taxonomy" id="1027361"/>
    <lineage>
        <taxon>Eukaryota</taxon>
        <taxon>Sar</taxon>
        <taxon>Stramenopiles</taxon>
        <taxon>Ochrophyta</taxon>
        <taxon>Eustigmatophyceae</taxon>
        <taxon>Eustigmatales</taxon>
        <taxon>Monodopsidaceae</taxon>
        <taxon>Microchloropsis</taxon>
        <taxon>Microchloropsis salina</taxon>
    </lineage>
</organism>
<feature type="region of interest" description="Disordered" evidence="2">
    <location>
        <begin position="209"/>
        <end position="230"/>
    </location>
</feature>
<dbReference type="Pfam" id="PF06294">
    <property type="entry name" value="CH_2"/>
    <property type="match status" value="1"/>
</dbReference>
<dbReference type="SUPFAM" id="SSF47576">
    <property type="entry name" value="Calponin-homology domain, CH-domain"/>
    <property type="match status" value="1"/>
</dbReference>
<protein>
    <recommendedName>
        <fullName evidence="3">Calponin-homology (CH) domain-containing protein</fullName>
    </recommendedName>
</protein>
<dbReference type="InterPro" id="IPR010441">
    <property type="entry name" value="CH_2"/>
</dbReference>
<proteinExistence type="predicted"/>
<dbReference type="GO" id="GO:0051493">
    <property type="term" value="P:regulation of cytoskeleton organization"/>
    <property type="evidence" value="ECO:0007669"/>
    <property type="project" value="TreeGrafter"/>
</dbReference>
<dbReference type="InterPro" id="IPR036872">
    <property type="entry name" value="CH_dom_sf"/>
</dbReference>
<dbReference type="PROSITE" id="PS50021">
    <property type="entry name" value="CH"/>
    <property type="match status" value="1"/>
</dbReference>
<dbReference type="FunFam" id="1.10.418.10:FF:000059">
    <property type="entry name" value="RIKEN cDNA 6430531B16 gene"/>
    <property type="match status" value="1"/>
</dbReference>
<dbReference type="EMBL" id="SDOX01000021">
    <property type="protein sequence ID" value="TFJ83899.1"/>
    <property type="molecule type" value="Genomic_DNA"/>
</dbReference>
<evidence type="ECO:0000259" key="3">
    <source>
        <dbReference type="PROSITE" id="PS50021"/>
    </source>
</evidence>
<feature type="region of interest" description="Disordered" evidence="2">
    <location>
        <begin position="162"/>
        <end position="197"/>
    </location>
</feature>
<feature type="coiled-coil region" evidence="1">
    <location>
        <begin position="233"/>
        <end position="274"/>
    </location>
</feature>
<accession>A0A4D9D5P0</accession>
<name>A0A4D9D5P0_9STRA</name>
<dbReference type="InterPro" id="IPR001715">
    <property type="entry name" value="CH_dom"/>
</dbReference>
<sequence length="338" mass="36473">MNDEELQKLFMWVDTIPLSRSKKNINRDFSDAVLAAEVIAHYFPRLVDMHNYPATSNSGQKLANWRALNVKVLKKLKYQQAPPMLEDLAHAKTGAVEVFLHALQYKLAKYKADKSGHTTSHTTEGEAQSVSIELLSIHGGRSPTAPALTGAGQACKSFAAIPVSSSSSPSPATSPARQHVLSEPSHSPSVFSSASLSLPGEAGAANSLISRGENSRKRHPRAEEQPSVDEEIMMEKEETLEELRQTVDMLQLKVAKLEQLLRVKEMKIDTLGREVARLSLTGKPDPDGATGGGFIGDGSFSPARSTYSVDDAGERSGKAAEKPLTLPSYARVGVSSGR</sequence>
<feature type="domain" description="Calponin-homology (CH)" evidence="3">
    <location>
        <begin position="3"/>
        <end position="108"/>
    </location>
</feature>
<reference evidence="4 5" key="1">
    <citation type="submission" date="2019-01" db="EMBL/GenBank/DDBJ databases">
        <title>Nuclear Genome Assembly of the Microalgal Biofuel strain Nannochloropsis salina CCMP1776.</title>
        <authorList>
            <person name="Hovde B."/>
        </authorList>
    </citation>
    <scope>NUCLEOTIDE SEQUENCE [LARGE SCALE GENOMIC DNA]</scope>
    <source>
        <strain evidence="4 5">CCMP1776</strain>
    </source>
</reference>
<dbReference type="Proteomes" id="UP000355283">
    <property type="component" value="Unassembled WGS sequence"/>
</dbReference>
<comment type="caution">
    <text evidence="4">The sequence shown here is derived from an EMBL/GenBank/DDBJ whole genome shotgun (WGS) entry which is preliminary data.</text>
</comment>
<dbReference type="InterPro" id="IPR052111">
    <property type="entry name" value="Spermatogenesis_Ciliary_MAP"/>
</dbReference>
<evidence type="ECO:0000256" key="2">
    <source>
        <dbReference type="SAM" id="MobiDB-lite"/>
    </source>
</evidence>
<evidence type="ECO:0000313" key="5">
    <source>
        <dbReference type="Proteomes" id="UP000355283"/>
    </source>
</evidence>
<feature type="region of interest" description="Disordered" evidence="2">
    <location>
        <begin position="279"/>
        <end position="338"/>
    </location>
</feature>
<gene>
    <name evidence="4" type="ORF">NSK_004996</name>
</gene>
<keyword evidence="5" id="KW-1185">Reference proteome</keyword>
<evidence type="ECO:0000256" key="1">
    <source>
        <dbReference type="SAM" id="Coils"/>
    </source>
</evidence>
<dbReference type="GO" id="GO:0005930">
    <property type="term" value="C:axoneme"/>
    <property type="evidence" value="ECO:0007669"/>
    <property type="project" value="TreeGrafter"/>
</dbReference>
<dbReference type="Gene3D" id="1.10.418.10">
    <property type="entry name" value="Calponin-like domain"/>
    <property type="match status" value="1"/>
</dbReference>
<feature type="compositionally biased region" description="Basic and acidic residues" evidence="2">
    <location>
        <begin position="312"/>
        <end position="321"/>
    </location>
</feature>